<protein>
    <submittedName>
        <fullName evidence="1">Uncharacterized protein</fullName>
    </submittedName>
</protein>
<comment type="caution">
    <text evidence="1">The sequence shown here is derived from an EMBL/GenBank/DDBJ whole genome shotgun (WGS) entry which is preliminary data.</text>
</comment>
<accession>A0A735LA13</accession>
<reference evidence="1" key="2">
    <citation type="submission" date="2018-07" db="EMBL/GenBank/DDBJ databases">
        <authorList>
            <consortium name="NCBI Pathogen Detection Project"/>
        </authorList>
    </citation>
    <scope>NUCLEOTIDE SEQUENCE</scope>
    <source>
        <strain evidence="1">287-86</strain>
    </source>
</reference>
<dbReference type="AlphaFoldDB" id="A0A735LA13"/>
<reference evidence="1" key="1">
    <citation type="journal article" date="2018" name="Genome Biol.">
        <title>SKESA: strategic k-mer extension for scrupulous assemblies.</title>
        <authorList>
            <person name="Souvorov A."/>
            <person name="Agarwala R."/>
            <person name="Lipman D.J."/>
        </authorList>
    </citation>
    <scope>NUCLEOTIDE SEQUENCE</scope>
    <source>
        <strain evidence="1">287-86</strain>
    </source>
</reference>
<organism evidence="1">
    <name type="scientific">Salmonella enterica subsp. houtenae serovar 16:z4,z32:-</name>
    <dbReference type="NCBI Taxonomy" id="1307497"/>
    <lineage>
        <taxon>Bacteria</taxon>
        <taxon>Pseudomonadati</taxon>
        <taxon>Pseudomonadota</taxon>
        <taxon>Gammaproteobacteria</taxon>
        <taxon>Enterobacterales</taxon>
        <taxon>Enterobacteriaceae</taxon>
        <taxon>Salmonella</taxon>
    </lineage>
</organism>
<dbReference type="EMBL" id="DAASUE010000024">
    <property type="protein sequence ID" value="HAE7042217.1"/>
    <property type="molecule type" value="Genomic_DNA"/>
</dbReference>
<proteinExistence type="predicted"/>
<evidence type="ECO:0000313" key="1">
    <source>
        <dbReference type="EMBL" id="HAE7042217.1"/>
    </source>
</evidence>
<sequence length="56" mass="5893">MLFIPPDEGAILGQPLLNTPGRIFVTGAGTDITRANEALERRSGMPVNISADMPGL</sequence>
<gene>
    <name evidence="1" type="ORF">GND47_003774</name>
</gene>
<name>A0A735LA13_SALHO</name>